<name>A0AAV9MKI5_9SOLN</name>
<accession>A0AAV9MKI5</accession>
<evidence type="ECO:0000313" key="1">
    <source>
        <dbReference type="EMBL" id="KAK4737594.1"/>
    </source>
</evidence>
<comment type="caution">
    <text evidence="1">The sequence shown here is derived from an EMBL/GenBank/DDBJ whole genome shotgun (WGS) entry which is preliminary data.</text>
</comment>
<dbReference type="InterPro" id="IPR016049">
    <property type="entry name" value="RNA_pol_Rpc34-like"/>
</dbReference>
<dbReference type="EMBL" id="JAWPEI010000001">
    <property type="protein sequence ID" value="KAK4737594.1"/>
    <property type="molecule type" value="Genomic_DNA"/>
</dbReference>
<sequence>MYPDNAIIEVKSTRLGEYHSIPVGSVCYRTASGVALGADPKTTAPMALIPCGSCSWINQCTPNGVISPQICVYYTKWLNFEF</sequence>
<keyword evidence="2" id="KW-1185">Reference proteome</keyword>
<dbReference type="AlphaFoldDB" id="A0AAV9MKI5"/>
<protein>
    <submittedName>
        <fullName evidence="1">Uncharacterized protein</fullName>
    </submittedName>
</protein>
<reference evidence="1 2" key="1">
    <citation type="submission" date="2023-10" db="EMBL/GenBank/DDBJ databases">
        <title>Genome-Wide Identification Analysis in wild type Solanum Pinnatisectum Reveals Some Genes Defensing Phytophthora Infestans.</title>
        <authorList>
            <person name="Sun C."/>
        </authorList>
    </citation>
    <scope>NUCLEOTIDE SEQUENCE [LARGE SCALE GENOMIC DNA]</scope>
    <source>
        <strain evidence="1">LQN</strain>
        <tissue evidence="1">Leaf</tissue>
    </source>
</reference>
<proteinExistence type="predicted"/>
<dbReference type="PANTHER" id="PTHR12780">
    <property type="entry name" value="RNA POLYMERASE III DNA DIRECTED , 39KD SUBUNIT-RELATED"/>
    <property type="match status" value="1"/>
</dbReference>
<gene>
    <name evidence="1" type="ORF">R3W88_001291</name>
</gene>
<evidence type="ECO:0000313" key="2">
    <source>
        <dbReference type="Proteomes" id="UP001311915"/>
    </source>
</evidence>
<organism evidence="1 2">
    <name type="scientific">Solanum pinnatisectum</name>
    <name type="common">tansyleaf nightshade</name>
    <dbReference type="NCBI Taxonomy" id="50273"/>
    <lineage>
        <taxon>Eukaryota</taxon>
        <taxon>Viridiplantae</taxon>
        <taxon>Streptophyta</taxon>
        <taxon>Embryophyta</taxon>
        <taxon>Tracheophyta</taxon>
        <taxon>Spermatophyta</taxon>
        <taxon>Magnoliopsida</taxon>
        <taxon>eudicotyledons</taxon>
        <taxon>Gunneridae</taxon>
        <taxon>Pentapetalae</taxon>
        <taxon>asterids</taxon>
        <taxon>lamiids</taxon>
        <taxon>Solanales</taxon>
        <taxon>Solanaceae</taxon>
        <taxon>Solanoideae</taxon>
        <taxon>Solaneae</taxon>
        <taxon>Solanum</taxon>
    </lineage>
</organism>
<dbReference type="Proteomes" id="UP001311915">
    <property type="component" value="Unassembled WGS sequence"/>
</dbReference>